<gene>
    <name evidence="2" type="ORF">SAMN05216508_1136</name>
</gene>
<protein>
    <submittedName>
        <fullName evidence="2">tRNA1(Val) A37 N6-methylase TrmN6</fullName>
    </submittedName>
</protein>
<dbReference type="Gene3D" id="3.40.50.150">
    <property type="entry name" value="Vaccinia Virus protein VP39"/>
    <property type="match status" value="1"/>
</dbReference>
<accession>A0A1I7H771</accession>
<dbReference type="GO" id="GO:0032259">
    <property type="term" value="P:methylation"/>
    <property type="evidence" value="ECO:0007669"/>
    <property type="project" value="UniProtKB-KW"/>
</dbReference>
<dbReference type="STRING" id="155865.SAMN05216515_1146"/>
<dbReference type="RefSeq" id="WP_177207417.1">
    <property type="nucleotide sequence ID" value="NZ_FOWF01000014.1"/>
</dbReference>
<organism evidence="2 3">
    <name type="scientific">Eubacterium pyruvativorans</name>
    <dbReference type="NCBI Taxonomy" id="155865"/>
    <lineage>
        <taxon>Bacteria</taxon>
        <taxon>Bacillati</taxon>
        <taxon>Bacillota</taxon>
        <taxon>Clostridia</taxon>
        <taxon>Eubacteriales</taxon>
        <taxon>Eubacteriaceae</taxon>
        <taxon>Eubacterium</taxon>
    </lineage>
</organism>
<feature type="domain" description="Methyltransferase small" evidence="1">
    <location>
        <begin position="35"/>
        <end position="107"/>
    </location>
</feature>
<dbReference type="SUPFAM" id="SSF53335">
    <property type="entry name" value="S-adenosyl-L-methionine-dependent methyltransferases"/>
    <property type="match status" value="1"/>
</dbReference>
<dbReference type="GO" id="GO:0008757">
    <property type="term" value="F:S-adenosylmethionine-dependent methyltransferase activity"/>
    <property type="evidence" value="ECO:0007669"/>
    <property type="project" value="UniProtKB-ARBA"/>
</dbReference>
<name>A0A1I7H771_9FIRM</name>
<dbReference type="AlphaFoldDB" id="A0A1I7H771"/>
<evidence type="ECO:0000313" key="3">
    <source>
        <dbReference type="Proteomes" id="UP000198817"/>
    </source>
</evidence>
<dbReference type="InterPro" id="IPR029063">
    <property type="entry name" value="SAM-dependent_MTases_sf"/>
</dbReference>
<keyword evidence="2" id="KW-0808">Transferase</keyword>
<dbReference type="InterPro" id="IPR050210">
    <property type="entry name" value="tRNA_Adenine-N(6)_MTase"/>
</dbReference>
<sequence>MSRRLDETQFPGLHIWQDPEMFCFGTDAVLLSGFTARLVQRMKGRKMVRNLVDLGCGNGIMPVLLARETEIPEITGVEMLPRACELARESVEMNGLSDRIRILRADIACVLDPRKEKGGMQGVSGADQTVFDADPHVFDADRIRSMFNTCDMVISNPPYMKQGHGRQNALPERLAARQETTADLEAFLKLGGKLLRSGGSFCMVHRANRMADILSISRALRLEPKLLRLVSGRRGEEPKLLLLQMVKDGGAELRVLPEMAIREADGSFSEEMLSYYYGCRTEGNVLKFL</sequence>
<evidence type="ECO:0000313" key="2">
    <source>
        <dbReference type="EMBL" id="SFU56530.1"/>
    </source>
</evidence>
<dbReference type="CDD" id="cd02440">
    <property type="entry name" value="AdoMet_MTases"/>
    <property type="match status" value="1"/>
</dbReference>
<keyword evidence="2" id="KW-0489">Methyltransferase</keyword>
<proteinExistence type="predicted"/>
<dbReference type="Pfam" id="PF05175">
    <property type="entry name" value="MTS"/>
    <property type="match status" value="1"/>
</dbReference>
<dbReference type="GO" id="GO:0003676">
    <property type="term" value="F:nucleic acid binding"/>
    <property type="evidence" value="ECO:0007669"/>
    <property type="project" value="InterPro"/>
</dbReference>
<dbReference type="Proteomes" id="UP000198817">
    <property type="component" value="Unassembled WGS sequence"/>
</dbReference>
<dbReference type="InterPro" id="IPR007848">
    <property type="entry name" value="Small_mtfrase_dom"/>
</dbReference>
<keyword evidence="3" id="KW-1185">Reference proteome</keyword>
<dbReference type="InterPro" id="IPR002052">
    <property type="entry name" value="DNA_methylase_N6_adenine_CS"/>
</dbReference>
<dbReference type="PANTHER" id="PTHR47739">
    <property type="entry name" value="TRNA1(VAL) (ADENINE(37)-N6)-METHYLTRANSFERASE"/>
    <property type="match status" value="1"/>
</dbReference>
<reference evidence="2 3" key="1">
    <citation type="submission" date="2016-10" db="EMBL/GenBank/DDBJ databases">
        <authorList>
            <person name="de Groot N.N."/>
        </authorList>
    </citation>
    <scope>NUCLEOTIDE SEQUENCE [LARGE SCALE GENOMIC DNA]</scope>
    <source>
        <strain evidence="2 3">KHGC13</strain>
    </source>
</reference>
<dbReference type="PROSITE" id="PS00092">
    <property type="entry name" value="N6_MTASE"/>
    <property type="match status" value="1"/>
</dbReference>
<dbReference type="GO" id="GO:0008170">
    <property type="term" value="F:N-methyltransferase activity"/>
    <property type="evidence" value="ECO:0007669"/>
    <property type="project" value="UniProtKB-ARBA"/>
</dbReference>
<dbReference type="EMBL" id="FPBT01000013">
    <property type="protein sequence ID" value="SFU56530.1"/>
    <property type="molecule type" value="Genomic_DNA"/>
</dbReference>
<evidence type="ECO:0000259" key="1">
    <source>
        <dbReference type="Pfam" id="PF05175"/>
    </source>
</evidence>
<dbReference type="PANTHER" id="PTHR47739:SF1">
    <property type="entry name" value="TRNA1(VAL) (ADENINE(37)-N6)-METHYLTRANSFERASE"/>
    <property type="match status" value="1"/>
</dbReference>